<dbReference type="InParanoid" id="A0A1Y5SSK2"/>
<dbReference type="Gene3D" id="3.20.20.140">
    <property type="entry name" value="Metal-dependent hydrolases"/>
    <property type="match status" value="1"/>
</dbReference>
<dbReference type="InterPro" id="IPR024403">
    <property type="entry name" value="DHOase_cat"/>
</dbReference>
<keyword evidence="2" id="KW-0665">Pyrimidine biosynthesis</keyword>
<evidence type="ECO:0000256" key="1">
    <source>
        <dbReference type="ARBA" id="ARBA00022833"/>
    </source>
</evidence>
<feature type="domain" description="Dihydroorotase catalytic" evidence="4">
    <location>
        <begin position="57"/>
        <end position="246"/>
    </location>
</feature>
<evidence type="ECO:0000256" key="2">
    <source>
        <dbReference type="ARBA" id="ARBA00022975"/>
    </source>
</evidence>
<dbReference type="NCBIfam" id="TIGR00857">
    <property type="entry name" value="pyrC_multi"/>
    <property type="match status" value="1"/>
</dbReference>
<dbReference type="EMBL" id="FWFR01000001">
    <property type="protein sequence ID" value="SLN44202.1"/>
    <property type="molecule type" value="Genomic_DNA"/>
</dbReference>
<keyword evidence="1" id="KW-0862">Zinc</keyword>
<dbReference type="PANTHER" id="PTHR43668:SF2">
    <property type="entry name" value="ALLANTOINASE"/>
    <property type="match status" value="1"/>
</dbReference>
<dbReference type="AlphaFoldDB" id="A0A1Y5SSK2"/>
<evidence type="ECO:0000313" key="5">
    <source>
        <dbReference type="EMBL" id="SLN44202.1"/>
    </source>
</evidence>
<dbReference type="InterPro" id="IPR013108">
    <property type="entry name" value="Amidohydro_3"/>
</dbReference>
<accession>A0A1Y5SSK2</accession>
<dbReference type="InterPro" id="IPR050138">
    <property type="entry name" value="DHOase/Allantoinase_Hydrolase"/>
</dbReference>
<dbReference type="CDD" id="cd01317">
    <property type="entry name" value="DHOase_IIa"/>
    <property type="match status" value="1"/>
</dbReference>
<protein>
    <submittedName>
        <fullName evidence="5">Dihydroorotase</fullName>
        <ecNumber evidence="5">3.5.2.3</ecNumber>
    </submittedName>
</protein>
<dbReference type="PANTHER" id="PTHR43668">
    <property type="entry name" value="ALLANTOINASE"/>
    <property type="match status" value="1"/>
</dbReference>
<dbReference type="GO" id="GO:0046872">
    <property type="term" value="F:metal ion binding"/>
    <property type="evidence" value="ECO:0007669"/>
    <property type="project" value="InterPro"/>
</dbReference>
<proteinExistence type="predicted"/>
<dbReference type="InterPro" id="IPR004722">
    <property type="entry name" value="DHOase"/>
</dbReference>
<evidence type="ECO:0000259" key="3">
    <source>
        <dbReference type="Pfam" id="PF07969"/>
    </source>
</evidence>
<dbReference type="OrthoDB" id="9803027at2"/>
<dbReference type="EC" id="3.5.2.3" evidence="5"/>
<dbReference type="Proteomes" id="UP000193200">
    <property type="component" value="Unassembled WGS sequence"/>
</dbReference>
<dbReference type="Gene3D" id="2.30.40.10">
    <property type="entry name" value="Urease, subunit C, domain 1"/>
    <property type="match status" value="1"/>
</dbReference>
<dbReference type="GO" id="GO:0004038">
    <property type="term" value="F:allantoinase activity"/>
    <property type="evidence" value="ECO:0007669"/>
    <property type="project" value="TreeGrafter"/>
</dbReference>
<evidence type="ECO:0000259" key="4">
    <source>
        <dbReference type="Pfam" id="PF12890"/>
    </source>
</evidence>
<evidence type="ECO:0000313" key="6">
    <source>
        <dbReference type="Proteomes" id="UP000193200"/>
    </source>
</evidence>
<dbReference type="GO" id="GO:0004151">
    <property type="term" value="F:dihydroorotase activity"/>
    <property type="evidence" value="ECO:0007669"/>
    <property type="project" value="UniProtKB-EC"/>
</dbReference>
<organism evidence="5 6">
    <name type="scientific">Oceanibacterium hippocampi</name>
    <dbReference type="NCBI Taxonomy" id="745714"/>
    <lineage>
        <taxon>Bacteria</taxon>
        <taxon>Pseudomonadati</taxon>
        <taxon>Pseudomonadota</taxon>
        <taxon>Alphaproteobacteria</taxon>
        <taxon>Sneathiellales</taxon>
        <taxon>Sneathiellaceae</taxon>
        <taxon>Oceanibacterium</taxon>
    </lineage>
</organism>
<reference evidence="5 6" key="1">
    <citation type="submission" date="2017-03" db="EMBL/GenBank/DDBJ databases">
        <authorList>
            <person name="Afonso C.L."/>
            <person name="Miller P.J."/>
            <person name="Scott M.A."/>
            <person name="Spackman E."/>
            <person name="Goraichik I."/>
            <person name="Dimitrov K.M."/>
            <person name="Suarez D.L."/>
            <person name="Swayne D.E."/>
        </authorList>
    </citation>
    <scope>NUCLEOTIDE SEQUENCE [LARGE SCALE GENOMIC DNA]</scope>
    <source>
        <strain evidence="5 6">CECT 7691</strain>
    </source>
</reference>
<gene>
    <name evidence="5" type="primary">pyrC</name>
    <name evidence="5" type="ORF">OCH7691_01858</name>
</gene>
<dbReference type="SUPFAM" id="SSF51338">
    <property type="entry name" value="Composite domain of metallo-dependent hydrolases"/>
    <property type="match status" value="1"/>
</dbReference>
<name>A0A1Y5SSK2_9PROT</name>
<dbReference type="GO" id="GO:0006221">
    <property type="term" value="P:pyrimidine nucleotide biosynthetic process"/>
    <property type="evidence" value="ECO:0007669"/>
    <property type="project" value="UniProtKB-KW"/>
</dbReference>
<dbReference type="SUPFAM" id="SSF51556">
    <property type="entry name" value="Metallo-dependent hydrolases"/>
    <property type="match status" value="1"/>
</dbReference>
<dbReference type="InterPro" id="IPR032466">
    <property type="entry name" value="Metal_Hydrolase"/>
</dbReference>
<keyword evidence="6" id="KW-1185">Reference proteome</keyword>
<dbReference type="GO" id="GO:0006145">
    <property type="term" value="P:purine nucleobase catabolic process"/>
    <property type="evidence" value="ECO:0007669"/>
    <property type="project" value="TreeGrafter"/>
</dbReference>
<dbReference type="Pfam" id="PF12890">
    <property type="entry name" value="DHOase"/>
    <property type="match status" value="1"/>
</dbReference>
<dbReference type="Pfam" id="PF07969">
    <property type="entry name" value="Amidohydro_3"/>
    <property type="match status" value="1"/>
</dbReference>
<keyword evidence="5" id="KW-0378">Hydrolase</keyword>
<dbReference type="GO" id="GO:0005737">
    <property type="term" value="C:cytoplasm"/>
    <property type="evidence" value="ECO:0007669"/>
    <property type="project" value="TreeGrafter"/>
</dbReference>
<feature type="domain" description="Amidohydrolase 3" evidence="3">
    <location>
        <begin position="287"/>
        <end position="429"/>
    </location>
</feature>
<dbReference type="RefSeq" id="WP_085883084.1">
    <property type="nucleotide sequence ID" value="NZ_FWFR01000001.1"/>
</dbReference>
<sequence length="439" mass="46780">MSEFRRTAYVNARLLDPESGLDDFGSLLTEGRKIRALGPEIFADGTPEDALVVDCGGRCLAPGLIDMHAELGEPGAEYRETVRSAGAAAAAGGVTTIVALPNTEPVIDDPAMVEFVFRRVRAVSPVRVHQMGALTKGLRGEELAEIGLLAEAGAIAFTDAPHPVARPTVMRRALAYAGAFDALIIAHVEDPDLAADGAMNEGEMASLLGLSGNPSVAETIMVERDLRLVELTGGRWHAAQLTTAESIEALRRGKYRGLDVSAGTAPHYFTLNELAVGDYRTYAKVSPPLRDEMDRRAVVLGLQDGTIEIISSQHSPQDVESKRLPFGLASPGVIGLETLLPVSLGLYHNGHMSLLDVLAKMTINPARLLGLEQGRLAPGASADLAIFDPDTPWRIDGEKLRSKCANTAFDGLMVQGRVWRTVVGGETVFDATGEDDDNA</sequence>
<dbReference type="InterPro" id="IPR011059">
    <property type="entry name" value="Metal-dep_hydrolase_composite"/>
</dbReference>